<dbReference type="InterPro" id="IPR018247">
    <property type="entry name" value="EF_Hand_1_Ca_BS"/>
</dbReference>
<evidence type="ECO:0000313" key="1">
    <source>
        <dbReference type="EMBL" id="MCO6045614.1"/>
    </source>
</evidence>
<proteinExistence type="predicted"/>
<sequence>MYLLSSLRPLSFVLILVVGPSLTARGQFNTVINLPPDLAPTSIDSDTQLNVLDGGVLPSSSSSGFQAGRSDGTSTNVEVNVLGGTVGDQFTANSGSEVNIVGGIVGRGFGARSGSTVNIDGGTVGSGAYIAGGSSLNLSGGTLGDLLYAEGSLNIFGNNFRLWGTPIDGLESVGDSVTLDFPYGVLDGELADGTPFALALFDHHTPYPDMVYGEIKLTVAPTSPIGPALIAASQDPVPLGIRGGQTLVVDDGGHVGDSFNAGRGSVVSIEGGIVGYGFESIGATVNVTNGSIGSGMKVFEGSQVNISGGSIDGALIIYDGTVNITGGTIKSLDNEGGTLSLSGGVQGDGLGSHRPIDVYGGECFLDGVQFSVFPGSTATILQSEGYSTLTGVYADGTPFAFSLADYDFTAISDFFPPPLTPGVTLHGAAVPPPTGPETITASTDPVPAHIREGQTLIVDSGGVVGDDFMAGGGSTITVEAGGVVGRNLETIGADVEVSGGVIETGFDAFQATTVLVTGGSIASMQAFDGSTVSVAGGAIGNLYAQRSSAVGVASGAIKSLVLEGSSAKVLGGWVGAITAQGDSSVRIAGGEFRLDGQPVPGLGTVGDLVAIDIPSGSILSGTLTDGTPFHSSDYSIDAGVLTLEMAQLPPALPAAINLPGDHVPFGIREGQTLSVVSGGTVGDGFIAGWGSTLQVDGGSVGEDAVAIGAEVGVAAGSIGDSFRAFSGSHVHVTGGLLEGRVDALEGSIFDISDGSVAGPLLARDGGEVNVSGGSLFRLVAFEGSEVNLSGGSLSESFIAGAGSTVNIYGTSFRGVRGDFTPFLMPGVPYEITGRDFTLHGVLADGTPFSFDLNTSFMQFADRFETGAFISVILVPSVLAGDYNDDGVINAADYTVWRNNLGAPDGTLPNDINGGIIGVAQYNTWRANFGKTASTASAAAGDAAVPEPTGLLHWVILVAVALTFRRHA</sequence>
<keyword evidence="2" id="KW-1185">Reference proteome</keyword>
<comment type="caution">
    <text evidence="1">The sequence shown here is derived from an EMBL/GenBank/DDBJ whole genome shotgun (WGS) entry which is preliminary data.</text>
</comment>
<gene>
    <name evidence="1" type="ORF">NG895_17085</name>
</gene>
<evidence type="ECO:0000313" key="2">
    <source>
        <dbReference type="Proteomes" id="UP001155241"/>
    </source>
</evidence>
<dbReference type="Proteomes" id="UP001155241">
    <property type="component" value="Unassembled WGS sequence"/>
</dbReference>
<accession>A0A9X2JK01</accession>
<organism evidence="1 2">
    <name type="scientific">Aeoliella straminimaris</name>
    <dbReference type="NCBI Taxonomy" id="2954799"/>
    <lineage>
        <taxon>Bacteria</taxon>
        <taxon>Pseudomonadati</taxon>
        <taxon>Planctomycetota</taxon>
        <taxon>Planctomycetia</taxon>
        <taxon>Pirellulales</taxon>
        <taxon>Lacipirellulaceae</taxon>
        <taxon>Aeoliella</taxon>
    </lineage>
</organism>
<protein>
    <recommendedName>
        <fullName evidence="3">Dockerin domain-containing protein</fullName>
    </recommendedName>
</protein>
<dbReference type="RefSeq" id="WP_252853729.1">
    <property type="nucleotide sequence ID" value="NZ_JAMXLR010000060.1"/>
</dbReference>
<reference evidence="1" key="1">
    <citation type="submission" date="2022-06" db="EMBL/GenBank/DDBJ databases">
        <title>Aeoliella straminimaris, a novel planctomycete from sediments.</title>
        <authorList>
            <person name="Vitorino I.R."/>
            <person name="Lage O.M."/>
        </authorList>
    </citation>
    <scope>NUCLEOTIDE SEQUENCE</scope>
    <source>
        <strain evidence="1">ICT_H6.2</strain>
    </source>
</reference>
<name>A0A9X2JK01_9BACT</name>
<evidence type="ECO:0008006" key="3">
    <source>
        <dbReference type="Google" id="ProtNLM"/>
    </source>
</evidence>
<dbReference type="EMBL" id="JAMXLR010000060">
    <property type="protein sequence ID" value="MCO6045614.1"/>
    <property type="molecule type" value="Genomic_DNA"/>
</dbReference>
<dbReference type="PROSITE" id="PS00018">
    <property type="entry name" value="EF_HAND_1"/>
    <property type="match status" value="1"/>
</dbReference>
<dbReference type="AlphaFoldDB" id="A0A9X2JK01"/>